<dbReference type="InterPro" id="IPR015943">
    <property type="entry name" value="WD40/YVTN_repeat-like_dom_sf"/>
</dbReference>
<dbReference type="PANTHER" id="PTHR14920">
    <property type="entry name" value="OSMOTIC AVOIDANCE ABNORMAL PROTEIN 1/WD REPEAT MEMBRANE PROTEIN"/>
    <property type="match status" value="1"/>
</dbReference>
<dbReference type="InterPro" id="IPR001680">
    <property type="entry name" value="WD40_rpt"/>
</dbReference>
<dbReference type="Gene3D" id="2.130.10.10">
    <property type="entry name" value="YVTN repeat-like/Quinoprotein amine dehydrogenase"/>
    <property type="match status" value="1"/>
</dbReference>
<proteinExistence type="predicted"/>
<sequence length="424" mass="45709">MSAPKLLYTIEQPHGLGELYFVWQKGEGRSLLATTGTDATVAIHDRTGKLQERIKLQGLCAGIEWDNDGDILAVITPNSNSVLLWECHTNKRLTIETGLREPPSCIAWAYGEPLLAVGTQKGNLALYNHHTTKRIPIIGKHTKKITCAAWNKDSILVLASEDKTLSINNVDGDTLRVITLRDLPNDLQFSEMKTDERVSGENTISLVVGKRTLYLYNLLNPENPIELAFQQRYGSIVSYKWYGDGYILIGFSAGYIIAISTHIKEVGEELFQVKNHKDALSDVAVCDGLAATCGDGQLKLISLWNNGEVSGSVAPPGGAERCGFSADGRLLATAGRAYLSAYVTALPALYGVYGTRAVTLTSLTEATVHQCIGVPDGAQDIVHAEPTALASYTLPVEPTALALGSTHVCAAAGALAWFLRLSAN</sequence>
<protein>
    <recommendedName>
        <fullName evidence="3">WDR19 first beta-propeller domain-containing protein</fullName>
    </recommendedName>
</protein>
<evidence type="ECO:0000256" key="1">
    <source>
        <dbReference type="ARBA" id="ARBA00022574"/>
    </source>
</evidence>
<dbReference type="InterPro" id="IPR036322">
    <property type="entry name" value="WD40_repeat_dom_sf"/>
</dbReference>
<dbReference type="InterPro" id="IPR057855">
    <property type="entry name" value="Beta-prop_WDR19_1st"/>
</dbReference>
<dbReference type="EMBL" id="JAHIBW010000013">
    <property type="protein sequence ID" value="KAG7305332.1"/>
    <property type="molecule type" value="Genomic_DNA"/>
</dbReference>
<organism evidence="4 5">
    <name type="scientific">Plutella xylostella</name>
    <name type="common">Diamondback moth</name>
    <name type="synonym">Plutella maculipennis</name>
    <dbReference type="NCBI Taxonomy" id="51655"/>
    <lineage>
        <taxon>Eukaryota</taxon>
        <taxon>Metazoa</taxon>
        <taxon>Ecdysozoa</taxon>
        <taxon>Arthropoda</taxon>
        <taxon>Hexapoda</taxon>
        <taxon>Insecta</taxon>
        <taxon>Pterygota</taxon>
        <taxon>Neoptera</taxon>
        <taxon>Endopterygota</taxon>
        <taxon>Lepidoptera</taxon>
        <taxon>Glossata</taxon>
        <taxon>Ditrysia</taxon>
        <taxon>Yponomeutoidea</taxon>
        <taxon>Plutellidae</taxon>
        <taxon>Plutella</taxon>
    </lineage>
</organism>
<dbReference type="InterPro" id="IPR040379">
    <property type="entry name" value="WDR19/dyf-2"/>
</dbReference>
<dbReference type="PANTHER" id="PTHR14920:SF0">
    <property type="entry name" value="WD REPEAT DOMAIN 19"/>
    <property type="match status" value="1"/>
</dbReference>
<reference evidence="4 5" key="1">
    <citation type="submission" date="2021-06" db="EMBL/GenBank/DDBJ databases">
        <title>A haploid diamondback moth (Plutella xylostella L.) genome assembly resolves 31 chromosomes and identifies a diamide resistance mutation.</title>
        <authorList>
            <person name="Ward C.M."/>
            <person name="Perry K.D."/>
            <person name="Baker G."/>
            <person name="Powis K."/>
            <person name="Heckel D.G."/>
            <person name="Baxter S.W."/>
        </authorList>
    </citation>
    <scope>NUCLEOTIDE SEQUENCE [LARGE SCALE GENOMIC DNA]</scope>
    <source>
        <strain evidence="4 5">LV</strain>
        <tissue evidence="4">Single pupa</tissue>
    </source>
</reference>
<dbReference type="SUPFAM" id="SSF50978">
    <property type="entry name" value="WD40 repeat-like"/>
    <property type="match status" value="1"/>
</dbReference>
<name>A0ABQ7QJC9_PLUXY</name>
<keyword evidence="1" id="KW-0853">WD repeat</keyword>
<dbReference type="Pfam" id="PF23389">
    <property type="entry name" value="Beta-prop_WDR19_1st"/>
    <property type="match status" value="1"/>
</dbReference>
<keyword evidence="2" id="KW-0677">Repeat</keyword>
<comment type="caution">
    <text evidence="4">The sequence shown here is derived from an EMBL/GenBank/DDBJ whole genome shotgun (WGS) entry which is preliminary data.</text>
</comment>
<evidence type="ECO:0000313" key="5">
    <source>
        <dbReference type="Proteomes" id="UP000823941"/>
    </source>
</evidence>
<evidence type="ECO:0000313" key="4">
    <source>
        <dbReference type="EMBL" id="KAG7305332.1"/>
    </source>
</evidence>
<evidence type="ECO:0000259" key="3">
    <source>
        <dbReference type="Pfam" id="PF23389"/>
    </source>
</evidence>
<feature type="domain" description="WDR19 first beta-propeller" evidence="3">
    <location>
        <begin position="20"/>
        <end position="335"/>
    </location>
</feature>
<evidence type="ECO:0000256" key="2">
    <source>
        <dbReference type="ARBA" id="ARBA00022737"/>
    </source>
</evidence>
<keyword evidence="5" id="KW-1185">Reference proteome</keyword>
<dbReference type="SMART" id="SM00320">
    <property type="entry name" value="WD40"/>
    <property type="match status" value="5"/>
</dbReference>
<gene>
    <name evidence="4" type="ORF">JYU34_009394</name>
</gene>
<dbReference type="Proteomes" id="UP000823941">
    <property type="component" value="Chromosome 13"/>
</dbReference>
<accession>A0ABQ7QJC9</accession>